<dbReference type="InterPro" id="IPR011331">
    <property type="entry name" value="Ribosomal_eL37/eL43"/>
</dbReference>
<dbReference type="PROSITE" id="PS01077">
    <property type="entry name" value="RIBOSOMAL_L37E"/>
    <property type="match status" value="1"/>
</dbReference>
<dbReference type="PANTHER" id="PTHR10768">
    <property type="entry name" value="60S RIBOSOMAL PROTEIN L37"/>
    <property type="match status" value="1"/>
</dbReference>
<dbReference type="InterPro" id="IPR001569">
    <property type="entry name" value="Ribosomal_eL37"/>
</dbReference>
<comment type="caution">
    <text evidence="10">The sequence shown here is derived from an EMBL/GenBank/DDBJ whole genome shotgun (WGS) entry which is preliminary data.</text>
</comment>
<dbReference type="PANTHER" id="PTHR10768:SF0">
    <property type="entry name" value="RIBOSOMAL PROTEIN L37"/>
    <property type="match status" value="1"/>
</dbReference>
<dbReference type="EMBL" id="MCFA01000060">
    <property type="protein sequence ID" value="ORY11516.1"/>
    <property type="molecule type" value="Genomic_DNA"/>
</dbReference>
<keyword evidence="2" id="KW-0479">Metal-binding</keyword>
<feature type="compositionally biased region" description="Low complexity" evidence="9">
    <location>
        <begin position="114"/>
        <end position="129"/>
    </location>
</feature>
<evidence type="ECO:0000256" key="3">
    <source>
        <dbReference type="ARBA" id="ARBA00022730"/>
    </source>
</evidence>
<sequence length="129" mass="14267">MTKGTSSFGKRHNKTHTLCRRCGMSKPPPWRPLQARGGHPSLQCTEHTNPILTVSIPGRRSLHIQKHTCSSCGYPAAKVRKFNWGEKAKRRKTTGTGRMRYLKTVPRRFSNGFRTGAPAGARGPTAAAK</sequence>
<evidence type="ECO:0000256" key="5">
    <source>
        <dbReference type="ARBA" id="ARBA00022833"/>
    </source>
</evidence>
<gene>
    <name evidence="10" type="ORF">BCR34DRAFT_324208</name>
</gene>
<keyword evidence="7" id="KW-0689">Ribosomal protein</keyword>
<dbReference type="GO" id="GO:0022625">
    <property type="term" value="C:cytosolic large ribosomal subunit"/>
    <property type="evidence" value="ECO:0007669"/>
    <property type="project" value="TreeGrafter"/>
</dbReference>
<dbReference type="Gene3D" id="2.20.25.30">
    <property type="match status" value="2"/>
</dbReference>
<dbReference type="Proteomes" id="UP000193144">
    <property type="component" value="Unassembled WGS sequence"/>
</dbReference>
<keyword evidence="8" id="KW-0687">Ribonucleoprotein</keyword>
<name>A0A1Y1ZMR2_9PLEO</name>
<evidence type="ECO:0000313" key="11">
    <source>
        <dbReference type="Proteomes" id="UP000193144"/>
    </source>
</evidence>
<evidence type="ECO:0000256" key="6">
    <source>
        <dbReference type="ARBA" id="ARBA00022884"/>
    </source>
</evidence>
<dbReference type="AlphaFoldDB" id="A0A1Y1ZMR2"/>
<keyword evidence="5" id="KW-0862">Zinc</keyword>
<comment type="similarity">
    <text evidence="1">Belongs to the eukaryotic ribosomal protein eL37 family.</text>
</comment>
<dbReference type="STRING" id="1231657.A0A1Y1ZMR2"/>
<keyword evidence="4" id="KW-0863">Zinc-finger</keyword>
<dbReference type="OrthoDB" id="10259236at2759"/>
<evidence type="ECO:0000256" key="8">
    <source>
        <dbReference type="ARBA" id="ARBA00023274"/>
    </source>
</evidence>
<evidence type="ECO:0000313" key="10">
    <source>
        <dbReference type="EMBL" id="ORY11516.1"/>
    </source>
</evidence>
<evidence type="ECO:0000256" key="4">
    <source>
        <dbReference type="ARBA" id="ARBA00022771"/>
    </source>
</evidence>
<evidence type="ECO:0000256" key="9">
    <source>
        <dbReference type="SAM" id="MobiDB-lite"/>
    </source>
</evidence>
<reference evidence="10 11" key="1">
    <citation type="submission" date="2016-07" db="EMBL/GenBank/DDBJ databases">
        <title>Pervasive Adenine N6-methylation of Active Genes in Fungi.</title>
        <authorList>
            <consortium name="DOE Joint Genome Institute"/>
            <person name="Mondo S.J."/>
            <person name="Dannebaum R.O."/>
            <person name="Kuo R.C."/>
            <person name="Labutti K."/>
            <person name="Haridas S."/>
            <person name="Kuo A."/>
            <person name="Salamov A."/>
            <person name="Ahrendt S.R."/>
            <person name="Lipzen A."/>
            <person name="Sullivan W."/>
            <person name="Andreopoulos W.B."/>
            <person name="Clum A."/>
            <person name="Lindquist E."/>
            <person name="Daum C."/>
            <person name="Ramamoorthy G.K."/>
            <person name="Gryganskyi A."/>
            <person name="Culley D."/>
            <person name="Magnuson J.K."/>
            <person name="James T.Y."/>
            <person name="O'Malley M.A."/>
            <person name="Stajich J.E."/>
            <person name="Spatafora J.W."/>
            <person name="Visel A."/>
            <person name="Grigoriev I.V."/>
        </authorList>
    </citation>
    <scope>NUCLEOTIDE SEQUENCE [LARGE SCALE GENOMIC DNA]</scope>
    <source>
        <strain evidence="10 11">CBS 115471</strain>
    </source>
</reference>
<dbReference type="GO" id="GO:0019843">
    <property type="term" value="F:rRNA binding"/>
    <property type="evidence" value="ECO:0007669"/>
    <property type="project" value="UniProtKB-KW"/>
</dbReference>
<dbReference type="InterPro" id="IPR018267">
    <property type="entry name" value="Ribosomal_eL37_CS"/>
</dbReference>
<dbReference type="GO" id="GO:0006412">
    <property type="term" value="P:translation"/>
    <property type="evidence" value="ECO:0007669"/>
    <property type="project" value="InterPro"/>
</dbReference>
<accession>A0A1Y1ZMR2</accession>
<dbReference type="Pfam" id="PF01907">
    <property type="entry name" value="Ribosomal_L37e"/>
    <property type="match status" value="2"/>
</dbReference>
<dbReference type="GO" id="GO:0003735">
    <property type="term" value="F:structural constituent of ribosome"/>
    <property type="evidence" value="ECO:0007669"/>
    <property type="project" value="InterPro"/>
</dbReference>
<evidence type="ECO:0000256" key="1">
    <source>
        <dbReference type="ARBA" id="ARBA00009805"/>
    </source>
</evidence>
<evidence type="ECO:0000256" key="2">
    <source>
        <dbReference type="ARBA" id="ARBA00022723"/>
    </source>
</evidence>
<feature type="region of interest" description="Disordered" evidence="9">
    <location>
        <begin position="105"/>
        <end position="129"/>
    </location>
</feature>
<proteinExistence type="inferred from homology"/>
<keyword evidence="11" id="KW-1185">Reference proteome</keyword>
<dbReference type="GO" id="GO:0008270">
    <property type="term" value="F:zinc ion binding"/>
    <property type="evidence" value="ECO:0007669"/>
    <property type="project" value="UniProtKB-KW"/>
</dbReference>
<evidence type="ECO:0000256" key="7">
    <source>
        <dbReference type="ARBA" id="ARBA00022980"/>
    </source>
</evidence>
<dbReference type="InterPro" id="IPR011332">
    <property type="entry name" value="Ribosomal_zn-bd"/>
</dbReference>
<feature type="region of interest" description="Disordered" evidence="9">
    <location>
        <begin position="18"/>
        <end position="45"/>
    </location>
</feature>
<keyword evidence="6" id="KW-0694">RNA-binding</keyword>
<dbReference type="SUPFAM" id="SSF57829">
    <property type="entry name" value="Zn-binding ribosomal proteins"/>
    <property type="match status" value="2"/>
</dbReference>
<protein>
    <recommendedName>
        <fullName evidence="12">Ribosomal protein L37e-domain-containing protein</fullName>
    </recommendedName>
</protein>
<evidence type="ECO:0008006" key="12">
    <source>
        <dbReference type="Google" id="ProtNLM"/>
    </source>
</evidence>
<keyword evidence="3" id="KW-0699">rRNA-binding</keyword>
<organism evidence="10 11">
    <name type="scientific">Clohesyomyces aquaticus</name>
    <dbReference type="NCBI Taxonomy" id="1231657"/>
    <lineage>
        <taxon>Eukaryota</taxon>
        <taxon>Fungi</taxon>
        <taxon>Dikarya</taxon>
        <taxon>Ascomycota</taxon>
        <taxon>Pezizomycotina</taxon>
        <taxon>Dothideomycetes</taxon>
        <taxon>Pleosporomycetidae</taxon>
        <taxon>Pleosporales</taxon>
        <taxon>Lindgomycetaceae</taxon>
        <taxon>Clohesyomyces</taxon>
    </lineage>
</organism>